<dbReference type="Gene3D" id="3.40.50.2300">
    <property type="match status" value="1"/>
</dbReference>
<evidence type="ECO:0000313" key="5">
    <source>
        <dbReference type="Proteomes" id="UP000028713"/>
    </source>
</evidence>
<dbReference type="eggNOG" id="COG0745">
    <property type="taxonomic scope" value="Bacteria"/>
</dbReference>
<dbReference type="STRING" id="236814.IX39_00360"/>
<dbReference type="OrthoDB" id="9789181at2"/>
<dbReference type="EMBL" id="JPRP01000001">
    <property type="protein sequence ID" value="KFE99176.1"/>
    <property type="molecule type" value="Genomic_DNA"/>
</dbReference>
<dbReference type="PROSITE" id="PS50110">
    <property type="entry name" value="RESPONSE_REGULATORY"/>
    <property type="match status" value="1"/>
</dbReference>
<evidence type="ECO:0000256" key="1">
    <source>
        <dbReference type="ARBA" id="ARBA00022553"/>
    </source>
</evidence>
<evidence type="ECO:0000259" key="3">
    <source>
        <dbReference type="PROSITE" id="PS50110"/>
    </source>
</evidence>
<reference evidence="4 5" key="1">
    <citation type="submission" date="2014-07" db="EMBL/GenBank/DDBJ databases">
        <title>Genome of Chryseobacterium formosense LMG 24722.</title>
        <authorList>
            <person name="Pipes S.E."/>
            <person name="Stropko S.J."/>
            <person name="Newman J.D."/>
        </authorList>
    </citation>
    <scope>NUCLEOTIDE SEQUENCE [LARGE SCALE GENOMIC DNA]</scope>
    <source>
        <strain evidence="4 5">LMG 24722</strain>
    </source>
</reference>
<comment type="caution">
    <text evidence="4">The sequence shown here is derived from an EMBL/GenBank/DDBJ whole genome shotgun (WGS) entry which is preliminary data.</text>
</comment>
<dbReference type="Pfam" id="PF00072">
    <property type="entry name" value="Response_reg"/>
    <property type="match status" value="1"/>
</dbReference>
<dbReference type="PANTHER" id="PTHR44591:SF3">
    <property type="entry name" value="RESPONSE REGULATORY DOMAIN-CONTAINING PROTEIN"/>
    <property type="match status" value="1"/>
</dbReference>
<dbReference type="InterPro" id="IPR001789">
    <property type="entry name" value="Sig_transdc_resp-reg_receiver"/>
</dbReference>
<dbReference type="RefSeq" id="WP_034672405.1">
    <property type="nucleotide sequence ID" value="NZ_FPAP01000001.1"/>
</dbReference>
<evidence type="ECO:0000256" key="2">
    <source>
        <dbReference type="PROSITE-ProRule" id="PRU00169"/>
    </source>
</evidence>
<keyword evidence="5" id="KW-1185">Reference proteome</keyword>
<keyword evidence="1 2" id="KW-0597">Phosphoprotein</keyword>
<proteinExistence type="predicted"/>
<dbReference type="PANTHER" id="PTHR44591">
    <property type="entry name" value="STRESS RESPONSE REGULATOR PROTEIN 1"/>
    <property type="match status" value="1"/>
</dbReference>
<gene>
    <name evidence="4" type="ORF">IX39_00360</name>
</gene>
<dbReference type="InterPro" id="IPR011006">
    <property type="entry name" value="CheY-like_superfamily"/>
</dbReference>
<dbReference type="Proteomes" id="UP000028713">
    <property type="component" value="Unassembled WGS sequence"/>
</dbReference>
<dbReference type="AlphaFoldDB" id="A0A085Z413"/>
<dbReference type="SUPFAM" id="SSF52172">
    <property type="entry name" value="CheY-like"/>
    <property type="match status" value="1"/>
</dbReference>
<name>A0A085Z413_9FLAO</name>
<dbReference type="InterPro" id="IPR050595">
    <property type="entry name" value="Bact_response_regulator"/>
</dbReference>
<protein>
    <recommendedName>
        <fullName evidence="3">Response regulatory domain-containing protein</fullName>
    </recommendedName>
</protein>
<feature type="domain" description="Response regulatory" evidence="3">
    <location>
        <begin position="3"/>
        <end position="117"/>
    </location>
</feature>
<feature type="modified residue" description="4-aspartylphosphate" evidence="2">
    <location>
        <position position="52"/>
    </location>
</feature>
<sequence length="120" mass="13580">MKTVCILEDEPAIREVLEFLLSSENYHVLPFSSINEFNNRDLTIVPDLFLLDVMLTDGFGTDVCNAIKNNVSTSHIPVMMMSAHAKLFEMEKVCIPDEFISKPFDLNDIVTKVGRLINTD</sequence>
<dbReference type="GO" id="GO:0000160">
    <property type="term" value="P:phosphorelay signal transduction system"/>
    <property type="evidence" value="ECO:0007669"/>
    <property type="project" value="InterPro"/>
</dbReference>
<accession>A0A085Z413</accession>
<evidence type="ECO:0000313" key="4">
    <source>
        <dbReference type="EMBL" id="KFE99176.1"/>
    </source>
</evidence>
<dbReference type="SMART" id="SM00448">
    <property type="entry name" value="REC"/>
    <property type="match status" value="1"/>
</dbReference>
<organism evidence="4 5">
    <name type="scientific">Chryseobacterium formosense</name>
    <dbReference type="NCBI Taxonomy" id="236814"/>
    <lineage>
        <taxon>Bacteria</taxon>
        <taxon>Pseudomonadati</taxon>
        <taxon>Bacteroidota</taxon>
        <taxon>Flavobacteriia</taxon>
        <taxon>Flavobacteriales</taxon>
        <taxon>Weeksellaceae</taxon>
        <taxon>Chryseobacterium group</taxon>
        <taxon>Chryseobacterium</taxon>
    </lineage>
</organism>